<dbReference type="Gramene" id="AUR62004151-RA">
    <property type="protein sequence ID" value="AUR62004151-RA:cds"/>
    <property type="gene ID" value="AUR62004151"/>
</dbReference>
<reference evidence="4" key="2">
    <citation type="submission" date="2021-03" db="UniProtKB">
        <authorList>
            <consortium name="EnsemblPlants"/>
        </authorList>
    </citation>
    <scope>IDENTIFICATION</scope>
</reference>
<dbReference type="InterPro" id="IPR005516">
    <property type="entry name" value="Remorin_C"/>
</dbReference>
<evidence type="ECO:0000313" key="5">
    <source>
        <dbReference type="Proteomes" id="UP000596660"/>
    </source>
</evidence>
<protein>
    <recommendedName>
        <fullName evidence="3">Remorin C-terminal domain-containing protein</fullName>
    </recommendedName>
</protein>
<sequence length="303" mass="34717">MENKKMKLKPKTEELISASKNKINHQPRNTHQSQVDRDDISALKMMNKSSSLSNKAWSMASLMAELPPSPSSFNADSPTIPCDSCRPSTVFYSPSRFQDMKSSNSFTNLKKQFESVKNIGFVEGNEADNSFDYESSVGVNYDNCQVIFSVPPTVSEECSSYLHKRGTGSANPKEFGEAIPVVDEVRGERRQSYRPKSYQDFLDETRSHKQKAEIDAMRKASYTYLLRKLTKKEEAIDEWESNRRKKAELQLEKLQRKLEQKRIEAVQKVQKKLAETQLEAQQKKAKARRMALKEMAKHCSQVN</sequence>
<evidence type="ECO:0000313" key="4">
    <source>
        <dbReference type="EnsemblPlants" id="AUR62004151-RA:cds"/>
    </source>
</evidence>
<feature type="domain" description="Remorin C-terminal" evidence="3">
    <location>
        <begin position="209"/>
        <end position="298"/>
    </location>
</feature>
<evidence type="ECO:0000259" key="3">
    <source>
        <dbReference type="Pfam" id="PF03763"/>
    </source>
</evidence>
<evidence type="ECO:0000256" key="2">
    <source>
        <dbReference type="SAM" id="Coils"/>
    </source>
</evidence>
<evidence type="ECO:0000256" key="1">
    <source>
        <dbReference type="ARBA" id="ARBA00005711"/>
    </source>
</evidence>
<accession>A0A803KYP2</accession>
<dbReference type="AlphaFoldDB" id="A0A803KYP2"/>
<dbReference type="OMA" id="MAKHCSQ"/>
<organism evidence="4 5">
    <name type="scientific">Chenopodium quinoa</name>
    <name type="common">Quinoa</name>
    <dbReference type="NCBI Taxonomy" id="63459"/>
    <lineage>
        <taxon>Eukaryota</taxon>
        <taxon>Viridiplantae</taxon>
        <taxon>Streptophyta</taxon>
        <taxon>Embryophyta</taxon>
        <taxon>Tracheophyta</taxon>
        <taxon>Spermatophyta</taxon>
        <taxon>Magnoliopsida</taxon>
        <taxon>eudicotyledons</taxon>
        <taxon>Gunneridae</taxon>
        <taxon>Pentapetalae</taxon>
        <taxon>Caryophyllales</taxon>
        <taxon>Chenopodiaceae</taxon>
        <taxon>Chenopodioideae</taxon>
        <taxon>Atripliceae</taxon>
        <taxon>Chenopodium</taxon>
    </lineage>
</organism>
<dbReference type="EnsemblPlants" id="AUR62004151-RA">
    <property type="protein sequence ID" value="AUR62004151-RA:cds"/>
    <property type="gene ID" value="AUR62004151"/>
</dbReference>
<name>A0A803KYP2_CHEQI</name>
<dbReference type="Pfam" id="PF03763">
    <property type="entry name" value="Remorin_C"/>
    <property type="match status" value="1"/>
</dbReference>
<proteinExistence type="inferred from homology"/>
<reference evidence="4" key="1">
    <citation type="journal article" date="2017" name="Nature">
        <title>The genome of Chenopodium quinoa.</title>
        <authorList>
            <person name="Jarvis D.E."/>
            <person name="Ho Y.S."/>
            <person name="Lightfoot D.J."/>
            <person name="Schmoeckel S.M."/>
            <person name="Li B."/>
            <person name="Borm T.J.A."/>
            <person name="Ohyanagi H."/>
            <person name="Mineta K."/>
            <person name="Michell C.T."/>
            <person name="Saber N."/>
            <person name="Kharbatia N.M."/>
            <person name="Rupper R.R."/>
            <person name="Sharp A.R."/>
            <person name="Dally N."/>
            <person name="Boughton B.A."/>
            <person name="Woo Y.H."/>
            <person name="Gao G."/>
            <person name="Schijlen E.G.W.M."/>
            <person name="Guo X."/>
            <person name="Momin A.A."/>
            <person name="Negrao S."/>
            <person name="Al-Babili S."/>
            <person name="Gehring C."/>
            <person name="Roessner U."/>
            <person name="Jung C."/>
            <person name="Murphy K."/>
            <person name="Arold S.T."/>
            <person name="Gojobori T."/>
            <person name="van der Linden C.G."/>
            <person name="van Loo E.N."/>
            <person name="Jellen E.N."/>
            <person name="Maughan P.J."/>
            <person name="Tester M."/>
        </authorList>
    </citation>
    <scope>NUCLEOTIDE SEQUENCE [LARGE SCALE GENOMIC DNA]</scope>
    <source>
        <strain evidence="4">cv. PI 614886</strain>
    </source>
</reference>
<feature type="coiled-coil region" evidence="2">
    <location>
        <begin position="244"/>
        <end position="286"/>
    </location>
</feature>
<dbReference type="SMR" id="A0A803KYP2"/>
<dbReference type="Proteomes" id="UP000596660">
    <property type="component" value="Unplaced"/>
</dbReference>
<comment type="similarity">
    <text evidence="1">Belongs to the remorin family.</text>
</comment>
<keyword evidence="2" id="KW-0175">Coiled coil</keyword>
<keyword evidence="5" id="KW-1185">Reference proteome</keyword>